<feature type="compositionally biased region" description="Polar residues" evidence="1">
    <location>
        <begin position="103"/>
        <end position="115"/>
    </location>
</feature>
<evidence type="ECO:0000256" key="2">
    <source>
        <dbReference type="SAM" id="Phobius"/>
    </source>
</evidence>
<dbReference type="EMBL" id="SRMB01000003">
    <property type="protein sequence ID" value="TGE26436.1"/>
    <property type="molecule type" value="Genomic_DNA"/>
</dbReference>
<evidence type="ECO:0000256" key="1">
    <source>
        <dbReference type="SAM" id="MobiDB-lite"/>
    </source>
</evidence>
<dbReference type="AlphaFoldDB" id="A0A4Z0QAE7"/>
<accession>A0A4Z0QAE7</accession>
<proteinExistence type="predicted"/>
<dbReference type="Proteomes" id="UP000298471">
    <property type="component" value="Unassembled WGS sequence"/>
</dbReference>
<comment type="caution">
    <text evidence="3">The sequence shown here is derived from an EMBL/GenBank/DDBJ whole genome shotgun (WGS) entry which is preliminary data.</text>
</comment>
<reference evidence="3 4" key="1">
    <citation type="submission" date="2019-04" db="EMBL/GenBank/DDBJ databases">
        <authorList>
            <person name="Feng G."/>
            <person name="Zhang J."/>
            <person name="Zhu H."/>
        </authorList>
    </citation>
    <scope>NUCLEOTIDE SEQUENCE [LARGE SCALE GENOMIC DNA]</scope>
    <source>
        <strain evidence="3 4">9PBR-1</strain>
    </source>
</reference>
<sequence>MESQMEQQLEKIMPEDLARTFESAYHVLVQGDHDHIDDLLRHGGTLIKKAAQRFTPTQLILGIAAVAVVAVVAVNRSMQQEDTTGHDEGTSAEPVKEPKAKATGNTANKGNQENKAGQEHQGH</sequence>
<dbReference type="RefSeq" id="WP_135396345.1">
    <property type="nucleotide sequence ID" value="NZ_SRMB01000003.1"/>
</dbReference>
<protein>
    <submittedName>
        <fullName evidence="3">Uncharacterized protein</fullName>
    </submittedName>
</protein>
<keyword evidence="4" id="KW-1185">Reference proteome</keyword>
<dbReference type="OrthoDB" id="853992at2"/>
<name>A0A4Z0QAE7_9BACT</name>
<keyword evidence="2" id="KW-0472">Membrane</keyword>
<evidence type="ECO:0000313" key="3">
    <source>
        <dbReference type="EMBL" id="TGE26436.1"/>
    </source>
</evidence>
<keyword evidence="2" id="KW-0812">Transmembrane</keyword>
<evidence type="ECO:0000313" key="4">
    <source>
        <dbReference type="Proteomes" id="UP000298471"/>
    </source>
</evidence>
<feature type="transmembrane region" description="Helical" evidence="2">
    <location>
        <begin position="56"/>
        <end position="74"/>
    </location>
</feature>
<keyword evidence="2" id="KW-1133">Transmembrane helix</keyword>
<feature type="region of interest" description="Disordered" evidence="1">
    <location>
        <begin position="78"/>
        <end position="123"/>
    </location>
</feature>
<gene>
    <name evidence="3" type="ORF">E5K02_16715</name>
</gene>
<organism evidence="3 4">
    <name type="scientific">Hymenobacter metallicola</name>
    <dbReference type="NCBI Taxonomy" id="2563114"/>
    <lineage>
        <taxon>Bacteria</taxon>
        <taxon>Pseudomonadati</taxon>
        <taxon>Bacteroidota</taxon>
        <taxon>Cytophagia</taxon>
        <taxon>Cytophagales</taxon>
        <taxon>Hymenobacteraceae</taxon>
        <taxon>Hymenobacter</taxon>
    </lineage>
</organism>
<feature type="compositionally biased region" description="Basic and acidic residues" evidence="1">
    <location>
        <begin position="83"/>
        <end position="100"/>
    </location>
</feature>